<feature type="transmembrane region" description="Helical" evidence="5">
    <location>
        <begin position="346"/>
        <end position="362"/>
    </location>
</feature>
<evidence type="ECO:0000256" key="2">
    <source>
        <dbReference type="ARBA" id="ARBA00022692"/>
    </source>
</evidence>
<evidence type="ECO:0000256" key="1">
    <source>
        <dbReference type="ARBA" id="ARBA00004141"/>
    </source>
</evidence>
<evidence type="ECO:0000256" key="3">
    <source>
        <dbReference type="ARBA" id="ARBA00022989"/>
    </source>
</evidence>
<sequence>MNEQEQKHASGKHIYSLLNRSEGHTRKEVYKQLEIEDEPWNQCKVGRSKSLHEYSFVGFLVRNSLTENYLIGVLLMLVATFMWTVVHIGMKLMYVFSPTMSPFDPVLWMGLFLLLFSLIYAKVEKVNLNILSYKPKMQCAILLRAFLGLVNNFCLCQGLQYISVGKAVLIYSLSPIFCAIIAAIFLKEKITWKNIALILLSIVGIYLLTLNKSEDPKVASDETLGYCLILASAFWYGLTFVVLRTLSLGGVHILVPLFYFGLGSLVQSIFIMIFLPGLLHLSEYSGYVLLCFIAISISFFGGQLALMSSTKYSDASKLAPISYSENILTILADVLVFHYHFVMTDIIGIVIITFCLAIPIVLKEK</sequence>
<feature type="transmembrane region" description="Helical" evidence="5">
    <location>
        <begin position="102"/>
        <end position="121"/>
    </location>
</feature>
<name>A0AAD1UUL1_EUPCR</name>
<dbReference type="PANTHER" id="PTHR22911:SF6">
    <property type="entry name" value="SOLUTE CARRIER FAMILY 35 MEMBER G1"/>
    <property type="match status" value="1"/>
</dbReference>
<reference evidence="7" key="1">
    <citation type="submission" date="2023-07" db="EMBL/GenBank/DDBJ databases">
        <authorList>
            <consortium name="AG Swart"/>
            <person name="Singh M."/>
            <person name="Singh A."/>
            <person name="Seah K."/>
            <person name="Emmerich C."/>
        </authorList>
    </citation>
    <scope>NUCLEOTIDE SEQUENCE</scope>
    <source>
        <strain evidence="7">DP1</strain>
    </source>
</reference>
<feature type="transmembrane region" description="Helical" evidence="5">
    <location>
        <begin position="255"/>
        <end position="278"/>
    </location>
</feature>
<feature type="transmembrane region" description="Helical" evidence="5">
    <location>
        <begin position="168"/>
        <end position="186"/>
    </location>
</feature>
<feature type="transmembrane region" description="Helical" evidence="5">
    <location>
        <begin position="195"/>
        <end position="211"/>
    </location>
</feature>
<evidence type="ECO:0000256" key="5">
    <source>
        <dbReference type="SAM" id="Phobius"/>
    </source>
</evidence>
<feature type="transmembrane region" description="Helical" evidence="5">
    <location>
        <begin position="141"/>
        <end position="162"/>
    </location>
</feature>
<dbReference type="Gene3D" id="1.10.3730.20">
    <property type="match status" value="1"/>
</dbReference>
<dbReference type="PANTHER" id="PTHR22911">
    <property type="entry name" value="ACYL-MALONYL CONDENSING ENZYME-RELATED"/>
    <property type="match status" value="1"/>
</dbReference>
<accession>A0AAD1UUL1</accession>
<keyword evidence="8" id="KW-1185">Reference proteome</keyword>
<feature type="domain" description="EamA" evidence="6">
    <location>
        <begin position="71"/>
        <end position="209"/>
    </location>
</feature>
<dbReference type="GO" id="GO:0016020">
    <property type="term" value="C:membrane"/>
    <property type="evidence" value="ECO:0007669"/>
    <property type="project" value="UniProtKB-SubCell"/>
</dbReference>
<evidence type="ECO:0000259" key="6">
    <source>
        <dbReference type="Pfam" id="PF00892"/>
    </source>
</evidence>
<organism evidence="7 8">
    <name type="scientific">Euplotes crassus</name>
    <dbReference type="NCBI Taxonomy" id="5936"/>
    <lineage>
        <taxon>Eukaryota</taxon>
        <taxon>Sar</taxon>
        <taxon>Alveolata</taxon>
        <taxon>Ciliophora</taxon>
        <taxon>Intramacronucleata</taxon>
        <taxon>Spirotrichea</taxon>
        <taxon>Hypotrichia</taxon>
        <taxon>Euplotida</taxon>
        <taxon>Euplotidae</taxon>
        <taxon>Moneuplotes</taxon>
    </lineage>
</organism>
<dbReference type="Proteomes" id="UP001295684">
    <property type="component" value="Unassembled WGS sequence"/>
</dbReference>
<evidence type="ECO:0000313" key="7">
    <source>
        <dbReference type="EMBL" id="CAI2372195.1"/>
    </source>
</evidence>
<feature type="transmembrane region" description="Helical" evidence="5">
    <location>
        <begin position="284"/>
        <end position="306"/>
    </location>
</feature>
<feature type="transmembrane region" description="Helical" evidence="5">
    <location>
        <begin position="69"/>
        <end position="90"/>
    </location>
</feature>
<dbReference type="SUPFAM" id="SSF103481">
    <property type="entry name" value="Multidrug resistance efflux transporter EmrE"/>
    <property type="match status" value="2"/>
</dbReference>
<feature type="domain" description="EamA" evidence="6">
    <location>
        <begin position="224"/>
        <end position="354"/>
    </location>
</feature>
<keyword evidence="2 5" id="KW-0812">Transmembrane</keyword>
<dbReference type="EMBL" id="CAMPGE010013462">
    <property type="protein sequence ID" value="CAI2372195.1"/>
    <property type="molecule type" value="Genomic_DNA"/>
</dbReference>
<keyword evidence="4 5" id="KW-0472">Membrane</keyword>
<proteinExistence type="predicted"/>
<evidence type="ECO:0000256" key="4">
    <source>
        <dbReference type="ARBA" id="ARBA00023136"/>
    </source>
</evidence>
<dbReference type="AlphaFoldDB" id="A0AAD1UUL1"/>
<gene>
    <name evidence="7" type="ORF">ECRASSUSDP1_LOCUS13523</name>
</gene>
<feature type="transmembrane region" description="Helical" evidence="5">
    <location>
        <begin position="223"/>
        <end position="243"/>
    </location>
</feature>
<comment type="subcellular location">
    <subcellularLocation>
        <location evidence="1">Membrane</location>
        <topology evidence="1">Multi-pass membrane protein</topology>
    </subcellularLocation>
</comment>
<dbReference type="Pfam" id="PF00892">
    <property type="entry name" value="EamA"/>
    <property type="match status" value="2"/>
</dbReference>
<dbReference type="InterPro" id="IPR037185">
    <property type="entry name" value="EmrE-like"/>
</dbReference>
<evidence type="ECO:0000313" key="8">
    <source>
        <dbReference type="Proteomes" id="UP001295684"/>
    </source>
</evidence>
<protein>
    <recommendedName>
        <fullName evidence="6">EamA domain-containing protein</fullName>
    </recommendedName>
</protein>
<comment type="caution">
    <text evidence="7">The sequence shown here is derived from an EMBL/GenBank/DDBJ whole genome shotgun (WGS) entry which is preliminary data.</text>
</comment>
<keyword evidence="3 5" id="KW-1133">Transmembrane helix</keyword>
<dbReference type="InterPro" id="IPR000620">
    <property type="entry name" value="EamA_dom"/>
</dbReference>